<evidence type="ECO:0000313" key="1">
    <source>
        <dbReference type="EMBL" id="SOQ42637.1"/>
    </source>
</evidence>
<reference evidence="1" key="1">
    <citation type="submission" date="2016-07" db="EMBL/GenBank/DDBJ databases">
        <authorList>
            <person name="Bretaudeau A."/>
        </authorList>
    </citation>
    <scope>NUCLEOTIDE SEQUENCE</scope>
    <source>
        <strain evidence="1">Rice</strain>
        <tissue evidence="1">Whole body</tissue>
    </source>
</reference>
<accession>A0A2H1VPB3</accession>
<proteinExistence type="predicted"/>
<gene>
    <name evidence="1" type="ORF">SFRICE_004517</name>
</gene>
<dbReference type="AlphaFoldDB" id="A0A2H1VPB3"/>
<name>A0A2H1VPB3_SPOFR</name>
<protein>
    <submittedName>
        <fullName evidence="1">SFRICE_004517</fullName>
    </submittedName>
</protein>
<organism evidence="1">
    <name type="scientific">Spodoptera frugiperda</name>
    <name type="common">Fall armyworm</name>
    <dbReference type="NCBI Taxonomy" id="7108"/>
    <lineage>
        <taxon>Eukaryota</taxon>
        <taxon>Metazoa</taxon>
        <taxon>Ecdysozoa</taxon>
        <taxon>Arthropoda</taxon>
        <taxon>Hexapoda</taxon>
        <taxon>Insecta</taxon>
        <taxon>Pterygota</taxon>
        <taxon>Neoptera</taxon>
        <taxon>Endopterygota</taxon>
        <taxon>Lepidoptera</taxon>
        <taxon>Glossata</taxon>
        <taxon>Ditrysia</taxon>
        <taxon>Noctuoidea</taxon>
        <taxon>Noctuidae</taxon>
        <taxon>Amphipyrinae</taxon>
        <taxon>Spodoptera</taxon>
    </lineage>
</organism>
<dbReference type="EMBL" id="ODYU01003635">
    <property type="protein sequence ID" value="SOQ42637.1"/>
    <property type="molecule type" value="Genomic_DNA"/>
</dbReference>
<sequence>MALVVALLKNNWQNSHTEVHITARNAAIQCTPTFHYLCYKSHVIGDEPIAIYWAQFQCLRATTEKFSKNQKNSPNDCTVTAVTGQLAAVQRVASLISAWSNSLSHPQVVVSGLGVKFYICKRTQDIGEILVWGKLLSATLSVFSWDKK</sequence>